<name>A0A2L0H4A3_RHIFR</name>
<evidence type="ECO:0000313" key="2">
    <source>
        <dbReference type="EMBL" id="AUX76288.1"/>
    </source>
</evidence>
<dbReference type="EMBL" id="CP024307">
    <property type="protein sequence ID" value="AUX76288.1"/>
    <property type="molecule type" value="Genomic_DNA"/>
</dbReference>
<accession>A0A2L0H4A3</accession>
<dbReference type="AlphaFoldDB" id="A0A2L0H4A3"/>
<evidence type="ECO:0000256" key="1">
    <source>
        <dbReference type="SAM" id="MobiDB-lite"/>
    </source>
</evidence>
<reference evidence="2 3" key="1">
    <citation type="submission" date="2017-10" db="EMBL/GenBank/DDBJ databases">
        <title>Analysis of the genome sequences of Rhizobium populations associated to common bean (phaseolus vulgaris).</title>
        <authorList>
            <person name="Bustos P."/>
            <person name="Santamaria R.I."/>
            <person name="Miranda-Sanchez F."/>
            <person name="Perez-Carrascal O."/>
            <person name="Juarez S."/>
            <person name="Lozano L."/>
            <person name="Martinez-Flores I."/>
            <person name="Vinuesa P."/>
            <person name="Martinez-Romero E."/>
            <person name="Cevallos M.A."/>
            <person name="Romero D."/>
            <person name="Davila G."/>
            <person name="Gonzalez V."/>
        </authorList>
    </citation>
    <scope>NUCLEOTIDE SEQUENCE [LARGE SCALE GENOMIC DNA]</scope>
    <source>
        <strain evidence="2 3">NXT3</strain>
    </source>
</reference>
<evidence type="ECO:0008006" key="4">
    <source>
        <dbReference type="Google" id="ProtNLM"/>
    </source>
</evidence>
<feature type="region of interest" description="Disordered" evidence="1">
    <location>
        <begin position="394"/>
        <end position="419"/>
    </location>
</feature>
<organism evidence="2 3">
    <name type="scientific">Rhizobium fredii</name>
    <name type="common">Sinorhizobium fredii</name>
    <dbReference type="NCBI Taxonomy" id="380"/>
    <lineage>
        <taxon>Bacteria</taxon>
        <taxon>Pseudomonadati</taxon>
        <taxon>Pseudomonadota</taxon>
        <taxon>Alphaproteobacteria</taxon>
        <taxon>Hyphomicrobiales</taxon>
        <taxon>Rhizobiaceae</taxon>
        <taxon>Sinorhizobium/Ensifer group</taxon>
        <taxon>Sinorhizobium</taxon>
    </lineage>
</organism>
<gene>
    <name evidence="2" type="ORF">NXT3_CH01716</name>
</gene>
<protein>
    <recommendedName>
        <fullName evidence="4">DUF2399 domain-containing protein</fullName>
    </recommendedName>
</protein>
<evidence type="ECO:0000313" key="3">
    <source>
        <dbReference type="Proteomes" id="UP000239340"/>
    </source>
</evidence>
<proteinExistence type="predicted"/>
<sequence>MKIDYETISTLAGEIGCRRDDLIALSSQNDPFYVQRPSRKAEAEWFADLWDSLGFKAGSHPRRLHYTIVSQDPPILKPNGQPYLNTENDWKTLLSASLSARYLRLIPDEALADHRNDPPILNASNPGTHELWMHVVGAYQAEVAHHTPTNEVWPPGVLVHDLSVAQPYLVEVWVEKSTQNDVLVPLARQLEFNLVCGTGETSEILARQAVGRAVSDGRPMRILYVSDFDPGGRSMPVALARKIEFWIREADLDLDVTLDPIVLTPEQCERYRLPRTPLKETERRAAKFEKRFGQGATELDALEALHPGELAKIIGQEVCRYIDTTLSSRVREANWRYWRDVKRVEEDVLKEYDIADIQRRYDDLKNAFKVGAEALEEETRELWPQIAQELEARIPAFDPDEMPEPRAATPPDEPLFDSSRSYLDQIDAYRRWQGRGGTK</sequence>
<dbReference type="RefSeq" id="WP_104839140.1">
    <property type="nucleotide sequence ID" value="NZ_CP024307.1"/>
</dbReference>
<dbReference type="Proteomes" id="UP000239340">
    <property type="component" value="Chromosome"/>
</dbReference>